<evidence type="ECO:0000256" key="2">
    <source>
        <dbReference type="SAM" id="Phobius"/>
    </source>
</evidence>
<protein>
    <submittedName>
        <fullName evidence="3">Uncharacterized protein</fullName>
    </submittedName>
</protein>
<dbReference type="AlphaFoldDB" id="A0A840PCL5"/>
<keyword evidence="2" id="KW-0812">Transmembrane</keyword>
<feature type="transmembrane region" description="Helical" evidence="2">
    <location>
        <begin position="37"/>
        <end position="59"/>
    </location>
</feature>
<name>A0A840PCL5_9ACTN</name>
<feature type="transmembrane region" description="Helical" evidence="2">
    <location>
        <begin position="140"/>
        <end position="160"/>
    </location>
</feature>
<keyword evidence="4" id="KW-1185">Reference proteome</keyword>
<sequence length="211" mass="22296">MRVHETTELVDGQEVVPPGKGTATPGRSLTLDHTERLIGYAVPLGIIAVPWVIALSLVWRRAGGITGEDLARLIRAAASTLPEERRHWGEAMAAELPRVTGRRARLWFTLGCVRALLAAHRLQRLPGTIVSLSGGRRTTLVGAAASVTIAAAMLAAPYLGDTGSPSGGLGRPVLAALLVLALASLTSALPRRRVPSRTIQPFGDPFTGRAR</sequence>
<proteinExistence type="predicted"/>
<comment type="caution">
    <text evidence="3">The sequence shown here is derived from an EMBL/GenBank/DDBJ whole genome shotgun (WGS) entry which is preliminary data.</text>
</comment>
<keyword evidence="2" id="KW-0472">Membrane</keyword>
<gene>
    <name evidence="3" type="ORF">HNP84_006480</name>
</gene>
<feature type="transmembrane region" description="Helical" evidence="2">
    <location>
        <begin position="172"/>
        <end position="189"/>
    </location>
</feature>
<accession>A0A840PCL5</accession>
<dbReference type="Proteomes" id="UP000578449">
    <property type="component" value="Unassembled WGS sequence"/>
</dbReference>
<feature type="region of interest" description="Disordered" evidence="1">
    <location>
        <begin position="1"/>
        <end position="28"/>
    </location>
</feature>
<evidence type="ECO:0000313" key="4">
    <source>
        <dbReference type="Proteomes" id="UP000578449"/>
    </source>
</evidence>
<evidence type="ECO:0000313" key="3">
    <source>
        <dbReference type="EMBL" id="MBB5136729.1"/>
    </source>
</evidence>
<reference evidence="3 4" key="1">
    <citation type="submission" date="2020-08" db="EMBL/GenBank/DDBJ databases">
        <title>Genomic Encyclopedia of Type Strains, Phase IV (KMG-IV): sequencing the most valuable type-strain genomes for metagenomic binning, comparative biology and taxonomic classification.</title>
        <authorList>
            <person name="Goeker M."/>
        </authorList>
    </citation>
    <scope>NUCLEOTIDE SEQUENCE [LARGE SCALE GENOMIC DNA]</scope>
    <source>
        <strain evidence="3 4">DSM 45615</strain>
    </source>
</reference>
<organism evidence="3 4">
    <name type="scientific">Thermocatellispora tengchongensis</name>
    <dbReference type="NCBI Taxonomy" id="1073253"/>
    <lineage>
        <taxon>Bacteria</taxon>
        <taxon>Bacillati</taxon>
        <taxon>Actinomycetota</taxon>
        <taxon>Actinomycetes</taxon>
        <taxon>Streptosporangiales</taxon>
        <taxon>Streptosporangiaceae</taxon>
        <taxon>Thermocatellispora</taxon>
    </lineage>
</organism>
<keyword evidence="2" id="KW-1133">Transmembrane helix</keyword>
<evidence type="ECO:0000256" key="1">
    <source>
        <dbReference type="SAM" id="MobiDB-lite"/>
    </source>
</evidence>
<dbReference type="EMBL" id="JACHGN010000015">
    <property type="protein sequence ID" value="MBB5136729.1"/>
    <property type="molecule type" value="Genomic_DNA"/>
</dbReference>
<dbReference type="RefSeq" id="WP_221336991.1">
    <property type="nucleotide sequence ID" value="NZ_JACHGN010000015.1"/>
</dbReference>